<accession>A0A402CS80</accession>
<keyword evidence="3" id="KW-0812">Transmembrane</keyword>
<dbReference type="GO" id="GO:0016020">
    <property type="term" value="C:membrane"/>
    <property type="evidence" value="ECO:0007669"/>
    <property type="project" value="UniProtKB-SubCell"/>
</dbReference>
<dbReference type="GO" id="GO:0015276">
    <property type="term" value="F:ligand-gated monoatomic ion channel activity"/>
    <property type="evidence" value="ECO:0007669"/>
    <property type="project" value="InterPro"/>
</dbReference>
<keyword evidence="5" id="KW-0406">Ion transport</keyword>
<dbReference type="Proteomes" id="UP000287394">
    <property type="component" value="Chromosome"/>
</dbReference>
<dbReference type="SMART" id="SM00079">
    <property type="entry name" value="PBPe"/>
    <property type="match status" value="1"/>
</dbReference>
<dbReference type="Pfam" id="PF00060">
    <property type="entry name" value="Lig_chan"/>
    <property type="match status" value="1"/>
</dbReference>
<evidence type="ECO:0000313" key="10">
    <source>
        <dbReference type="EMBL" id="BDI28276.1"/>
    </source>
</evidence>
<dbReference type="EMBL" id="AP025739">
    <property type="protein sequence ID" value="BDI28276.1"/>
    <property type="molecule type" value="Genomic_DNA"/>
</dbReference>
<keyword evidence="4" id="KW-1133">Transmembrane helix</keyword>
<evidence type="ECO:0000256" key="6">
    <source>
        <dbReference type="ARBA" id="ARBA00023136"/>
    </source>
</evidence>
<evidence type="ECO:0000256" key="3">
    <source>
        <dbReference type="ARBA" id="ARBA00022692"/>
    </source>
</evidence>
<dbReference type="InterPro" id="IPR001320">
    <property type="entry name" value="Iontro_rcpt_C"/>
</dbReference>
<evidence type="ECO:0000256" key="9">
    <source>
        <dbReference type="ARBA" id="ARBA00023303"/>
    </source>
</evidence>
<dbReference type="SMART" id="SM00062">
    <property type="entry name" value="PBPb"/>
    <property type="match status" value="1"/>
</dbReference>
<protein>
    <submittedName>
        <fullName evidence="10">Uncharacterized protein</fullName>
    </submittedName>
</protein>
<evidence type="ECO:0000256" key="2">
    <source>
        <dbReference type="ARBA" id="ARBA00022448"/>
    </source>
</evidence>
<comment type="subcellular location">
    <subcellularLocation>
        <location evidence="1">Membrane</location>
        <topology evidence="1">Multi-pass membrane protein</topology>
    </subcellularLocation>
</comment>
<dbReference type="Gene3D" id="3.40.190.10">
    <property type="entry name" value="Periplasmic binding protein-like II"/>
    <property type="match status" value="3"/>
</dbReference>
<evidence type="ECO:0000313" key="11">
    <source>
        <dbReference type="Proteomes" id="UP000287394"/>
    </source>
</evidence>
<name>A0A402CS80_9BACT</name>
<keyword evidence="11" id="KW-1185">Reference proteome</keyword>
<dbReference type="SUPFAM" id="SSF53850">
    <property type="entry name" value="Periplasmic binding protein-like II"/>
    <property type="match status" value="1"/>
</dbReference>
<dbReference type="OrthoDB" id="9799090at2"/>
<dbReference type="InterPro" id="IPR015683">
    <property type="entry name" value="Ionotropic_Glu_rcpt"/>
</dbReference>
<keyword evidence="6" id="KW-0472">Membrane</keyword>
<dbReference type="PANTHER" id="PTHR18966">
    <property type="entry name" value="IONOTROPIC GLUTAMATE RECEPTOR"/>
    <property type="match status" value="1"/>
</dbReference>
<evidence type="ECO:0000256" key="4">
    <source>
        <dbReference type="ARBA" id="ARBA00022989"/>
    </source>
</evidence>
<dbReference type="SUPFAM" id="SSF81324">
    <property type="entry name" value="Voltage-gated potassium channels"/>
    <property type="match status" value="1"/>
</dbReference>
<gene>
    <name evidence="10" type="ORF">CCAX7_003270</name>
</gene>
<evidence type="ECO:0000256" key="5">
    <source>
        <dbReference type="ARBA" id="ARBA00023065"/>
    </source>
</evidence>
<keyword evidence="2" id="KW-0813">Transport</keyword>
<dbReference type="KEGG" id="ccot:CCAX7_003270"/>
<dbReference type="AlphaFoldDB" id="A0A402CS80"/>
<dbReference type="InterPro" id="IPR001638">
    <property type="entry name" value="Solute-binding_3/MltF_N"/>
</dbReference>
<evidence type="ECO:0000256" key="7">
    <source>
        <dbReference type="ARBA" id="ARBA00023170"/>
    </source>
</evidence>
<reference evidence="10 11" key="1">
    <citation type="journal article" date="2019" name="Int. J. Syst. Evol. Microbiol.">
        <title>Capsulimonas corticalis gen. nov., sp. nov., an aerobic capsulated bacterium, of a novel bacterial order, Capsulimonadales ord. nov., of the class Armatimonadia of the phylum Armatimonadetes.</title>
        <authorList>
            <person name="Li J."/>
            <person name="Kudo C."/>
            <person name="Tonouchi A."/>
        </authorList>
    </citation>
    <scope>NUCLEOTIDE SEQUENCE [LARGE SCALE GENOMIC DNA]</scope>
    <source>
        <strain evidence="10 11">AX-7</strain>
    </source>
</reference>
<keyword evidence="8" id="KW-0325">Glycoprotein</keyword>
<dbReference type="Gene3D" id="1.10.287.70">
    <property type="match status" value="1"/>
</dbReference>
<dbReference type="Pfam" id="PF00497">
    <property type="entry name" value="SBP_bac_3"/>
    <property type="match status" value="1"/>
</dbReference>
<sequence length="392" mass="42714">MPLHFTRRRFIALGLFLIFALCALRPAPVSATPPATPAADQAAMPPTLRVATRIVSPFVMKNGDQLTGFSTELWSSIADELHVQSQTTVAPDIKSLLDSVQNGQADLGVAAISITSDRDKIFDFSQPIYDSGLQIMVRSTGQNGEGSHLEAVLKDLFSPAILQLLGFTVLIIIAAAHVIWLVERHHPNGVVETRKYFPGIFKATWWAAGVLGTQMDEMPKGPLGRFVAVIWIFVSVIFVAYFTAEVTTALTVQQLQGSIHSLSDLPGKRIATTAGSSSAMYLREQHYLVAEYPQIDDAVKALEARKVDAVVYDAPVLQYYASHDGKNSVQVVGNIFRKEDYGIVFPPNSPYRKPVNHALLTLKENGTYDKLYNKWFSNDSGGDSASSGSGGS</sequence>
<evidence type="ECO:0000256" key="1">
    <source>
        <dbReference type="ARBA" id="ARBA00004141"/>
    </source>
</evidence>
<dbReference type="RefSeq" id="WP_119320218.1">
    <property type="nucleotide sequence ID" value="NZ_AP025739.1"/>
</dbReference>
<proteinExistence type="predicted"/>
<organism evidence="10 11">
    <name type="scientific">Capsulimonas corticalis</name>
    <dbReference type="NCBI Taxonomy" id="2219043"/>
    <lineage>
        <taxon>Bacteria</taxon>
        <taxon>Bacillati</taxon>
        <taxon>Armatimonadota</taxon>
        <taxon>Armatimonadia</taxon>
        <taxon>Capsulimonadales</taxon>
        <taxon>Capsulimonadaceae</taxon>
        <taxon>Capsulimonas</taxon>
    </lineage>
</organism>
<keyword evidence="9" id="KW-0407">Ion channel</keyword>
<evidence type="ECO:0000256" key="8">
    <source>
        <dbReference type="ARBA" id="ARBA00023180"/>
    </source>
</evidence>
<keyword evidence="7" id="KW-0675">Receptor</keyword>